<dbReference type="InterPro" id="IPR011006">
    <property type="entry name" value="CheY-like_superfamily"/>
</dbReference>
<evidence type="ECO:0000256" key="1">
    <source>
        <dbReference type="ARBA" id="ARBA00000085"/>
    </source>
</evidence>
<dbReference type="InterPro" id="IPR005467">
    <property type="entry name" value="His_kinase_dom"/>
</dbReference>
<dbReference type="Gene3D" id="3.30.565.10">
    <property type="entry name" value="Histidine kinase-like ATPase, C-terminal domain"/>
    <property type="match status" value="1"/>
</dbReference>
<keyword evidence="4" id="KW-0808">Transferase</keyword>
<evidence type="ECO:0000313" key="14">
    <source>
        <dbReference type="EMBL" id="AOS45073.1"/>
    </source>
</evidence>
<evidence type="ECO:0000256" key="8">
    <source>
        <dbReference type="ARBA" id="ARBA00023012"/>
    </source>
</evidence>
<keyword evidence="5" id="KW-0547">Nucleotide-binding</keyword>
<name>A0A1D8AW15_9BACT</name>
<sequence length="633" mass="69466">MPVVICDSPTGASANPPPEALLGAWTGSAAFAYCRDLSGHFMAANEAFARKFGRPADQLRGKAVPGLVHLDDIKSFARADESVQRPPHTIAHEQRWLTPQGWRWIDWEESAIFDVEGRIIAVRAVGHDITRRRLAEEQFHKLSSAVEQCPIAIAITDADGNVQYVNGKFTATSGLTLETILDREIDVLREGHSGEEAYQEFRAQVRTGREWRGELSRQAPDGRPVWESVQVCCLRNAHGEISNLLLLREDITERKLLEGQLRQVQKMEGIGTLAGGIAHDFNNILAVINGYAELCVLNSTDPAVIQKSVREIKRAAERATGLVRQILTFSRKAEVRVSPLNLNQHIQDLVKLLAETFPRNITFNFNLDENLPPLLADQNQLQQIVLNLCVNARDAMAGGGTITLTTQRLEGDAIPAGMPGRRPCACLKVCDTGTGMPAHVRERIFEPFFTTKGVNKGTGLGLAVVYGIVASHEGCIEVDSTVGQGSTFRVCLPFADSAVLAPAVTRPTEFPGGTESILVVDDEAPLRQLLETTLTRKGYTVATARDGLDAIDVLGRMEKRFDVVLLDLNMPGATGLEVMKVLKITHPNARVLIITGHLAPDVRAEFEQLGQKNFLRKPYTLDELGRQIRAVLA</sequence>
<dbReference type="AlphaFoldDB" id="A0A1D8AW15"/>
<dbReference type="Pfam" id="PF02518">
    <property type="entry name" value="HATPase_c"/>
    <property type="match status" value="1"/>
</dbReference>
<evidence type="ECO:0000259" key="10">
    <source>
        <dbReference type="PROSITE" id="PS50109"/>
    </source>
</evidence>
<dbReference type="KEGG" id="obg:Verru16b_02149"/>
<dbReference type="InterPro" id="IPR003594">
    <property type="entry name" value="HATPase_dom"/>
</dbReference>
<dbReference type="PRINTS" id="PR00344">
    <property type="entry name" value="BCTRLSENSOR"/>
</dbReference>
<dbReference type="InterPro" id="IPR001610">
    <property type="entry name" value="PAC"/>
</dbReference>
<feature type="modified residue" description="4-aspartylphosphate" evidence="9">
    <location>
        <position position="567"/>
    </location>
</feature>
<dbReference type="PANTHER" id="PTHR43065:SF42">
    <property type="entry name" value="TWO-COMPONENT SENSOR PPRA"/>
    <property type="match status" value="1"/>
</dbReference>
<dbReference type="EMBL" id="CP016094">
    <property type="protein sequence ID" value="AOS45073.1"/>
    <property type="molecule type" value="Genomic_DNA"/>
</dbReference>
<comment type="catalytic activity">
    <reaction evidence="1">
        <text>ATP + protein L-histidine = ADP + protein N-phospho-L-histidine.</text>
        <dbReference type="EC" id="2.7.13.3"/>
    </reaction>
</comment>
<organism evidence="14 15">
    <name type="scientific">Lacunisphaera limnophila</name>
    <dbReference type="NCBI Taxonomy" id="1838286"/>
    <lineage>
        <taxon>Bacteria</taxon>
        <taxon>Pseudomonadati</taxon>
        <taxon>Verrucomicrobiota</taxon>
        <taxon>Opitutia</taxon>
        <taxon>Opitutales</taxon>
        <taxon>Opitutaceae</taxon>
        <taxon>Lacunisphaera</taxon>
    </lineage>
</organism>
<feature type="domain" description="Histidine kinase" evidence="10">
    <location>
        <begin position="276"/>
        <end position="496"/>
    </location>
</feature>
<dbReference type="SMART" id="SM00388">
    <property type="entry name" value="HisKA"/>
    <property type="match status" value="1"/>
</dbReference>
<dbReference type="SUPFAM" id="SSF47384">
    <property type="entry name" value="Homodimeric domain of signal transducing histidine kinase"/>
    <property type="match status" value="1"/>
</dbReference>
<evidence type="ECO:0000256" key="2">
    <source>
        <dbReference type="ARBA" id="ARBA00012438"/>
    </source>
</evidence>
<dbReference type="PROSITE" id="PS50112">
    <property type="entry name" value="PAS"/>
    <property type="match status" value="1"/>
</dbReference>
<dbReference type="SMART" id="SM00086">
    <property type="entry name" value="PAC"/>
    <property type="match status" value="2"/>
</dbReference>
<dbReference type="Gene3D" id="1.10.287.130">
    <property type="match status" value="1"/>
</dbReference>
<dbReference type="Pfam" id="PF00989">
    <property type="entry name" value="PAS"/>
    <property type="match status" value="1"/>
</dbReference>
<feature type="domain" description="PAS" evidence="12">
    <location>
        <begin position="138"/>
        <end position="183"/>
    </location>
</feature>
<dbReference type="RefSeq" id="WP_083270277.1">
    <property type="nucleotide sequence ID" value="NZ_CP016094.1"/>
</dbReference>
<protein>
    <recommendedName>
        <fullName evidence="2">histidine kinase</fullName>
        <ecNumber evidence="2">2.7.13.3</ecNumber>
    </recommendedName>
</protein>
<dbReference type="EC" id="2.7.13.3" evidence="2"/>
<dbReference type="SUPFAM" id="SSF52172">
    <property type="entry name" value="CheY-like"/>
    <property type="match status" value="1"/>
</dbReference>
<accession>A0A1D8AW15</accession>
<dbReference type="PROSITE" id="PS50110">
    <property type="entry name" value="RESPONSE_REGULATORY"/>
    <property type="match status" value="1"/>
</dbReference>
<dbReference type="InterPro" id="IPR003661">
    <property type="entry name" value="HisK_dim/P_dom"/>
</dbReference>
<evidence type="ECO:0000259" key="12">
    <source>
        <dbReference type="PROSITE" id="PS50112"/>
    </source>
</evidence>
<dbReference type="NCBIfam" id="TIGR00229">
    <property type="entry name" value="sensory_box"/>
    <property type="match status" value="2"/>
</dbReference>
<dbReference type="Pfam" id="PF00072">
    <property type="entry name" value="Response_reg"/>
    <property type="match status" value="1"/>
</dbReference>
<dbReference type="Pfam" id="PF00512">
    <property type="entry name" value="HisKA"/>
    <property type="match status" value="1"/>
</dbReference>
<keyword evidence="7" id="KW-0067">ATP-binding</keyword>
<evidence type="ECO:0000256" key="4">
    <source>
        <dbReference type="ARBA" id="ARBA00022679"/>
    </source>
</evidence>
<dbReference type="InterPro" id="IPR036890">
    <property type="entry name" value="HATPase_C_sf"/>
</dbReference>
<evidence type="ECO:0000256" key="5">
    <source>
        <dbReference type="ARBA" id="ARBA00022741"/>
    </source>
</evidence>
<evidence type="ECO:0000256" key="6">
    <source>
        <dbReference type="ARBA" id="ARBA00022777"/>
    </source>
</evidence>
<dbReference type="PROSITE" id="PS50113">
    <property type="entry name" value="PAC"/>
    <property type="match status" value="1"/>
</dbReference>
<keyword evidence="6" id="KW-0418">Kinase</keyword>
<reference evidence="14 15" key="1">
    <citation type="submission" date="2016-06" db="EMBL/GenBank/DDBJ databases">
        <title>Three novel species with peptidoglycan cell walls form the new genus Lacunisphaera gen. nov. in the family Opitutaceae of the verrucomicrobial subdivision 4.</title>
        <authorList>
            <person name="Rast P."/>
            <person name="Gloeckner I."/>
            <person name="Jogler M."/>
            <person name="Boedeker C."/>
            <person name="Jeske O."/>
            <person name="Wiegand S."/>
            <person name="Reinhardt R."/>
            <person name="Schumann P."/>
            <person name="Rohde M."/>
            <person name="Spring S."/>
            <person name="Gloeckner F.O."/>
            <person name="Jogler C."/>
        </authorList>
    </citation>
    <scope>NUCLEOTIDE SEQUENCE [LARGE SCALE GENOMIC DNA]</scope>
    <source>
        <strain evidence="14 15">IG16b</strain>
    </source>
</reference>
<evidence type="ECO:0000259" key="13">
    <source>
        <dbReference type="PROSITE" id="PS50113"/>
    </source>
</evidence>
<proteinExistence type="predicted"/>
<keyword evidence="15" id="KW-1185">Reference proteome</keyword>
<gene>
    <name evidence="14" type="ORF">Verru16b_02149</name>
</gene>
<dbReference type="Gene3D" id="3.40.50.2300">
    <property type="match status" value="1"/>
</dbReference>
<dbReference type="SMART" id="SM00387">
    <property type="entry name" value="HATPase_c"/>
    <property type="match status" value="1"/>
</dbReference>
<keyword evidence="8" id="KW-0902">Two-component regulatory system</keyword>
<dbReference type="SUPFAM" id="SSF55874">
    <property type="entry name" value="ATPase domain of HSP90 chaperone/DNA topoisomerase II/histidine kinase"/>
    <property type="match status" value="1"/>
</dbReference>
<dbReference type="CDD" id="cd00130">
    <property type="entry name" value="PAS"/>
    <property type="match status" value="2"/>
</dbReference>
<dbReference type="Gene3D" id="3.30.450.20">
    <property type="entry name" value="PAS domain"/>
    <property type="match status" value="2"/>
</dbReference>
<evidence type="ECO:0000256" key="3">
    <source>
        <dbReference type="ARBA" id="ARBA00022553"/>
    </source>
</evidence>
<evidence type="ECO:0000256" key="7">
    <source>
        <dbReference type="ARBA" id="ARBA00022840"/>
    </source>
</evidence>
<dbReference type="CDD" id="cd00156">
    <property type="entry name" value="REC"/>
    <property type="match status" value="1"/>
</dbReference>
<dbReference type="STRING" id="1838286.Verru16b_02149"/>
<dbReference type="SMART" id="SM00091">
    <property type="entry name" value="PAS"/>
    <property type="match status" value="2"/>
</dbReference>
<dbReference type="Proteomes" id="UP000095228">
    <property type="component" value="Chromosome"/>
</dbReference>
<dbReference type="InterPro" id="IPR013656">
    <property type="entry name" value="PAS_4"/>
</dbReference>
<dbReference type="PANTHER" id="PTHR43065">
    <property type="entry name" value="SENSOR HISTIDINE KINASE"/>
    <property type="match status" value="1"/>
</dbReference>
<evidence type="ECO:0000313" key="15">
    <source>
        <dbReference type="Proteomes" id="UP000095228"/>
    </source>
</evidence>
<dbReference type="InterPro" id="IPR013767">
    <property type="entry name" value="PAS_fold"/>
</dbReference>
<feature type="domain" description="Response regulatory" evidence="11">
    <location>
        <begin position="516"/>
        <end position="632"/>
    </location>
</feature>
<dbReference type="SUPFAM" id="SSF55785">
    <property type="entry name" value="PYP-like sensor domain (PAS domain)"/>
    <property type="match status" value="2"/>
</dbReference>
<dbReference type="InterPro" id="IPR035965">
    <property type="entry name" value="PAS-like_dom_sf"/>
</dbReference>
<dbReference type="OrthoDB" id="184212at2"/>
<dbReference type="PATRIC" id="fig|1838286.3.peg.2162"/>
<evidence type="ECO:0000259" key="11">
    <source>
        <dbReference type="PROSITE" id="PS50110"/>
    </source>
</evidence>
<dbReference type="Pfam" id="PF08448">
    <property type="entry name" value="PAS_4"/>
    <property type="match status" value="1"/>
</dbReference>
<dbReference type="SMART" id="SM00448">
    <property type="entry name" value="REC"/>
    <property type="match status" value="1"/>
</dbReference>
<dbReference type="InterPro" id="IPR000700">
    <property type="entry name" value="PAS-assoc_C"/>
</dbReference>
<dbReference type="InterPro" id="IPR000014">
    <property type="entry name" value="PAS"/>
</dbReference>
<dbReference type="InterPro" id="IPR004358">
    <property type="entry name" value="Sig_transdc_His_kin-like_C"/>
</dbReference>
<dbReference type="GO" id="GO:0005524">
    <property type="term" value="F:ATP binding"/>
    <property type="evidence" value="ECO:0007669"/>
    <property type="project" value="UniProtKB-KW"/>
</dbReference>
<dbReference type="CDD" id="cd00082">
    <property type="entry name" value="HisKA"/>
    <property type="match status" value="1"/>
</dbReference>
<evidence type="ECO:0000256" key="9">
    <source>
        <dbReference type="PROSITE-ProRule" id="PRU00169"/>
    </source>
</evidence>
<dbReference type="GO" id="GO:0006355">
    <property type="term" value="P:regulation of DNA-templated transcription"/>
    <property type="evidence" value="ECO:0007669"/>
    <property type="project" value="InterPro"/>
</dbReference>
<dbReference type="GO" id="GO:0000155">
    <property type="term" value="F:phosphorelay sensor kinase activity"/>
    <property type="evidence" value="ECO:0007669"/>
    <property type="project" value="InterPro"/>
</dbReference>
<dbReference type="PROSITE" id="PS50109">
    <property type="entry name" value="HIS_KIN"/>
    <property type="match status" value="1"/>
</dbReference>
<feature type="domain" description="PAC" evidence="13">
    <location>
        <begin position="209"/>
        <end position="263"/>
    </location>
</feature>
<dbReference type="InterPro" id="IPR036097">
    <property type="entry name" value="HisK_dim/P_sf"/>
</dbReference>
<dbReference type="InterPro" id="IPR001789">
    <property type="entry name" value="Sig_transdc_resp-reg_receiver"/>
</dbReference>
<keyword evidence="3 9" id="KW-0597">Phosphoprotein</keyword>